<dbReference type="NCBIfam" id="NF003673">
    <property type="entry name" value="PRK05298.1"/>
    <property type="match status" value="1"/>
</dbReference>
<feature type="coiled-coil region" evidence="14">
    <location>
        <begin position="256"/>
        <end position="283"/>
    </location>
</feature>
<dbReference type="Pfam" id="PF17757">
    <property type="entry name" value="UvrB_inter"/>
    <property type="match status" value="1"/>
</dbReference>
<dbReference type="AlphaFoldDB" id="A0A1Y3PRQ4"/>
<dbReference type="PROSITE" id="PS51194">
    <property type="entry name" value="HELICASE_CTER"/>
    <property type="match status" value="1"/>
</dbReference>
<dbReference type="PROSITE" id="PS51192">
    <property type="entry name" value="HELICASE_ATP_BIND_1"/>
    <property type="match status" value="1"/>
</dbReference>
<comment type="domain">
    <text evidence="12">The beta-hairpin motif is involved in DNA binding.</text>
</comment>
<evidence type="ECO:0000256" key="2">
    <source>
        <dbReference type="ARBA" id="ARBA00008533"/>
    </source>
</evidence>
<evidence type="ECO:0000256" key="10">
    <source>
        <dbReference type="ARBA" id="ARBA00026033"/>
    </source>
</evidence>
<feature type="coiled-coil region" evidence="14">
    <location>
        <begin position="614"/>
        <end position="645"/>
    </location>
</feature>
<organism evidence="18 19">
    <name type="scientific">Bacillus thermozeamaize</name>
    <dbReference type="NCBI Taxonomy" id="230954"/>
    <lineage>
        <taxon>Bacteria</taxon>
        <taxon>Bacillati</taxon>
        <taxon>Bacillota</taxon>
        <taxon>Bacilli</taxon>
        <taxon>Bacillales</taxon>
        <taxon>Bacillaceae</taxon>
        <taxon>Bacillus</taxon>
    </lineage>
</organism>
<protein>
    <recommendedName>
        <fullName evidence="11 12">UvrABC system protein B</fullName>
        <shortName evidence="12">Protein UvrB</shortName>
    </recommendedName>
    <alternativeName>
        <fullName evidence="12">Excinuclease ABC subunit B</fullName>
    </alternativeName>
</protein>
<dbReference type="InterPro" id="IPR036876">
    <property type="entry name" value="UVR_dom_sf"/>
</dbReference>
<evidence type="ECO:0000256" key="7">
    <source>
        <dbReference type="ARBA" id="ARBA00022840"/>
    </source>
</evidence>
<sequence>MDRFQLVSEYEPKGDQPEAIAKLVDGIRKGKKYQTLLGATGTGKTLTMAHVIAQVNKPTLVIAHNKTLAAQLCSEFKEFFPHNAVEYFVSYYDYYQPEAYIPQTDTYIEKDASINDEIDKLRHSATSALFERRDVIIVASVSCIYGLGDPAEYRSLVLSLRVGMERSRNEVLRALVDIQYERNDIDFTRGTFRVRGDVLEIFPASRSEQAVRVEFFGDEIERITEIDVLTGEIIGEREHVAIFPASHFVTSEPVMRRALERIEKELEERLAELRAAGKLLEAQRLEQRTRYDMEMMREMGYCPGIENYSLHLTGREPGSTPYTLLDYFPKDFLILIDESHVTLPQLRGMYNGDRARKEVLIEHGFRLPSAADNRPLKFEEFERHINQIIFVSATPGEYELEKAPDVVEQIIRPTGLVDPEVEVRPIAGQIDDLISEINKRVERDERVLITTLTKRMAEDLTDYLKEVGIRVRYMHSEIKTLERMQILRDLRLGEFDVLVGINLLREGLDLPEVSLVAILDADKEGFLRAERSLIQTIGRAARNANGKVIMYADQITESMRRAIDETNRRRAIQMAYNEKHGITPQTVKKAVRDVIEAVKVAEQKADYLDERRFKELARKDREQLLARLEAEMKEAARNLMFERAAELRDLIIELKGELKPLKGQREPKRGNKVAGE</sequence>
<dbReference type="Gene3D" id="4.10.860.10">
    <property type="entry name" value="UVR domain"/>
    <property type="match status" value="1"/>
</dbReference>
<dbReference type="CDD" id="cd17916">
    <property type="entry name" value="DEXHc_UvrB"/>
    <property type="match status" value="1"/>
</dbReference>
<keyword evidence="8 12" id="KW-0267">Excision nuclease</keyword>
<keyword evidence="9 12" id="KW-0234">DNA repair</keyword>
<dbReference type="InterPro" id="IPR001943">
    <property type="entry name" value="UVR_dom"/>
</dbReference>
<evidence type="ECO:0000256" key="6">
    <source>
        <dbReference type="ARBA" id="ARBA00022769"/>
    </source>
</evidence>
<dbReference type="CDD" id="cd18790">
    <property type="entry name" value="SF2_C_UvrB"/>
    <property type="match status" value="1"/>
</dbReference>
<comment type="subcellular location">
    <subcellularLocation>
        <location evidence="1 12 13">Cytoplasm</location>
    </subcellularLocation>
</comment>
<keyword evidence="7 12" id="KW-0067">ATP-binding</keyword>
<comment type="caution">
    <text evidence="18">The sequence shown here is derived from an EMBL/GenBank/DDBJ whole genome shotgun (WGS) entry which is preliminary data.</text>
</comment>
<gene>
    <name evidence="12" type="primary">uvrB</name>
    <name evidence="18" type="ORF">BAA01_14350</name>
</gene>
<dbReference type="EMBL" id="LZRT01000056">
    <property type="protein sequence ID" value="OUM88806.1"/>
    <property type="molecule type" value="Genomic_DNA"/>
</dbReference>
<dbReference type="GO" id="GO:0003677">
    <property type="term" value="F:DNA binding"/>
    <property type="evidence" value="ECO:0007669"/>
    <property type="project" value="UniProtKB-UniRule"/>
</dbReference>
<dbReference type="InterPro" id="IPR027417">
    <property type="entry name" value="P-loop_NTPase"/>
</dbReference>
<dbReference type="SMART" id="SM00490">
    <property type="entry name" value="HELICc"/>
    <property type="match status" value="1"/>
</dbReference>
<dbReference type="GO" id="GO:0009432">
    <property type="term" value="P:SOS response"/>
    <property type="evidence" value="ECO:0007669"/>
    <property type="project" value="UniProtKB-UniRule"/>
</dbReference>
<dbReference type="SUPFAM" id="SSF46600">
    <property type="entry name" value="C-terminal UvrC-binding domain of UvrB"/>
    <property type="match status" value="1"/>
</dbReference>
<keyword evidence="5 12" id="KW-0227">DNA damage</keyword>
<dbReference type="PANTHER" id="PTHR24029">
    <property type="entry name" value="UVRABC SYSTEM PROTEIN B"/>
    <property type="match status" value="1"/>
</dbReference>
<accession>A0A1Y3PRQ4</accession>
<keyword evidence="12 13" id="KW-0742">SOS response</keyword>
<evidence type="ECO:0000256" key="8">
    <source>
        <dbReference type="ARBA" id="ARBA00022881"/>
    </source>
</evidence>
<feature type="domain" description="UVR" evidence="15">
    <location>
        <begin position="622"/>
        <end position="657"/>
    </location>
</feature>
<evidence type="ECO:0000259" key="17">
    <source>
        <dbReference type="PROSITE" id="PS51194"/>
    </source>
</evidence>
<evidence type="ECO:0000259" key="15">
    <source>
        <dbReference type="PROSITE" id="PS50151"/>
    </source>
</evidence>
<evidence type="ECO:0000259" key="16">
    <source>
        <dbReference type="PROSITE" id="PS51192"/>
    </source>
</evidence>
<dbReference type="InterPro" id="IPR004807">
    <property type="entry name" value="UvrB"/>
</dbReference>
<keyword evidence="3 12" id="KW-0963">Cytoplasm</keyword>
<dbReference type="GO" id="GO:0009381">
    <property type="term" value="F:excinuclease ABC activity"/>
    <property type="evidence" value="ECO:0007669"/>
    <property type="project" value="UniProtKB-UniRule"/>
</dbReference>
<feature type="domain" description="Helicase C-terminal" evidence="17">
    <location>
        <begin position="429"/>
        <end position="595"/>
    </location>
</feature>
<comment type="subunit">
    <text evidence="10 12 13">Forms a heterotetramer with UvrA during the search for lesions. Interacts with UvrC in an incision complex.</text>
</comment>
<dbReference type="InterPro" id="IPR001650">
    <property type="entry name" value="Helicase_C-like"/>
</dbReference>
<evidence type="ECO:0000256" key="3">
    <source>
        <dbReference type="ARBA" id="ARBA00022490"/>
    </source>
</evidence>
<dbReference type="InterPro" id="IPR006935">
    <property type="entry name" value="Helicase/UvrB_N"/>
</dbReference>
<comment type="similarity">
    <text evidence="2 12 13">Belongs to the UvrB family.</text>
</comment>
<dbReference type="SMART" id="SM00487">
    <property type="entry name" value="DEXDc"/>
    <property type="match status" value="1"/>
</dbReference>
<dbReference type="HAMAP" id="MF_00204">
    <property type="entry name" value="UvrB"/>
    <property type="match status" value="1"/>
</dbReference>
<keyword evidence="14" id="KW-0175">Coiled coil</keyword>
<dbReference type="Pfam" id="PF00271">
    <property type="entry name" value="Helicase_C"/>
    <property type="match status" value="1"/>
</dbReference>
<evidence type="ECO:0000256" key="9">
    <source>
        <dbReference type="ARBA" id="ARBA00023204"/>
    </source>
</evidence>
<name>A0A1Y3PRQ4_9BACI</name>
<evidence type="ECO:0000256" key="14">
    <source>
        <dbReference type="SAM" id="Coils"/>
    </source>
</evidence>
<dbReference type="Pfam" id="PF02151">
    <property type="entry name" value="UVR"/>
    <property type="match status" value="1"/>
</dbReference>
<keyword evidence="4 12" id="KW-0547">Nucleotide-binding</keyword>
<dbReference type="GO" id="GO:0006289">
    <property type="term" value="P:nucleotide-excision repair"/>
    <property type="evidence" value="ECO:0007669"/>
    <property type="project" value="UniProtKB-UniRule"/>
</dbReference>
<dbReference type="GO" id="GO:0005737">
    <property type="term" value="C:cytoplasm"/>
    <property type="evidence" value="ECO:0007669"/>
    <property type="project" value="UniProtKB-SubCell"/>
</dbReference>
<dbReference type="SUPFAM" id="SSF52540">
    <property type="entry name" value="P-loop containing nucleoside triphosphate hydrolases"/>
    <property type="match status" value="2"/>
</dbReference>
<dbReference type="GO" id="GO:0009380">
    <property type="term" value="C:excinuclease repair complex"/>
    <property type="evidence" value="ECO:0007669"/>
    <property type="project" value="InterPro"/>
</dbReference>
<dbReference type="InterPro" id="IPR024759">
    <property type="entry name" value="UvrB_YAD/RRR_dom"/>
</dbReference>
<evidence type="ECO:0000256" key="11">
    <source>
        <dbReference type="ARBA" id="ARBA00029504"/>
    </source>
</evidence>
<dbReference type="PANTHER" id="PTHR24029:SF0">
    <property type="entry name" value="UVRABC SYSTEM PROTEIN B"/>
    <property type="match status" value="1"/>
</dbReference>
<evidence type="ECO:0000256" key="4">
    <source>
        <dbReference type="ARBA" id="ARBA00022741"/>
    </source>
</evidence>
<dbReference type="Proteomes" id="UP000196475">
    <property type="component" value="Unassembled WGS sequence"/>
</dbReference>
<evidence type="ECO:0000256" key="13">
    <source>
        <dbReference type="RuleBase" id="RU003587"/>
    </source>
</evidence>
<dbReference type="PROSITE" id="PS50151">
    <property type="entry name" value="UVR"/>
    <property type="match status" value="1"/>
</dbReference>
<dbReference type="InterPro" id="IPR041471">
    <property type="entry name" value="UvrB_inter"/>
</dbReference>
<proteinExistence type="inferred from homology"/>
<evidence type="ECO:0000256" key="12">
    <source>
        <dbReference type="HAMAP-Rule" id="MF_00204"/>
    </source>
</evidence>
<evidence type="ECO:0000256" key="5">
    <source>
        <dbReference type="ARBA" id="ARBA00022763"/>
    </source>
</evidence>
<feature type="short sequence motif" description="Beta-hairpin" evidence="12">
    <location>
        <begin position="91"/>
        <end position="114"/>
    </location>
</feature>
<keyword evidence="6 12" id="KW-0228">DNA excision</keyword>
<feature type="domain" description="Helicase ATP-binding" evidence="16">
    <location>
        <begin position="25"/>
        <end position="159"/>
    </location>
</feature>
<dbReference type="Pfam" id="PF12344">
    <property type="entry name" value="UvrB"/>
    <property type="match status" value="1"/>
</dbReference>
<dbReference type="Gene3D" id="3.40.50.300">
    <property type="entry name" value="P-loop containing nucleotide triphosphate hydrolases"/>
    <property type="match status" value="3"/>
</dbReference>
<dbReference type="InterPro" id="IPR014001">
    <property type="entry name" value="Helicase_ATP-bd"/>
</dbReference>
<reference evidence="19" key="1">
    <citation type="submission" date="2016-06" db="EMBL/GenBank/DDBJ databases">
        <authorList>
            <person name="Nascimento L."/>
            <person name="Pereira R.V."/>
            <person name="Martins L.F."/>
            <person name="Quaggio R.B."/>
            <person name="Silva A.M."/>
            <person name="Setubal J.C."/>
        </authorList>
    </citation>
    <scope>NUCLEOTIDE SEQUENCE [LARGE SCALE GENOMIC DNA]</scope>
</reference>
<dbReference type="NCBIfam" id="TIGR00631">
    <property type="entry name" value="uvrb"/>
    <property type="match status" value="1"/>
</dbReference>
<evidence type="ECO:0000256" key="1">
    <source>
        <dbReference type="ARBA" id="ARBA00004496"/>
    </source>
</evidence>
<comment type="function">
    <text evidence="12">The UvrABC repair system catalyzes the recognition and processing of DNA lesions. A damage recognition complex composed of 2 UvrA and 2 UvrB subunits scans DNA for abnormalities. Upon binding of the UvrA(2)B(2) complex to a putative damaged site, the DNA wraps around one UvrB monomer. DNA wrap is dependent on ATP binding by UvrB and probably causes local melting of the DNA helix, facilitating insertion of UvrB beta-hairpin between the DNA strands. Then UvrB probes one DNA strand for the presence of a lesion. If a lesion is found the UvrA subunits dissociate and the UvrB-DNA preincision complex is formed. This complex is subsequently bound by UvrC and the second UvrB is released. If no lesion is found, the DNA wraps around the other UvrB subunit that will check the other stand for damage.</text>
</comment>
<dbReference type="GO" id="GO:0016887">
    <property type="term" value="F:ATP hydrolysis activity"/>
    <property type="evidence" value="ECO:0007669"/>
    <property type="project" value="InterPro"/>
</dbReference>
<dbReference type="GO" id="GO:0005524">
    <property type="term" value="F:ATP binding"/>
    <property type="evidence" value="ECO:0007669"/>
    <property type="project" value="UniProtKB-UniRule"/>
</dbReference>
<evidence type="ECO:0000313" key="18">
    <source>
        <dbReference type="EMBL" id="OUM88806.1"/>
    </source>
</evidence>
<dbReference type="Pfam" id="PF04851">
    <property type="entry name" value="ResIII"/>
    <property type="match status" value="1"/>
</dbReference>
<feature type="binding site" evidence="12">
    <location>
        <begin position="38"/>
        <end position="45"/>
    </location>
    <ligand>
        <name>ATP</name>
        <dbReference type="ChEBI" id="CHEBI:30616"/>
    </ligand>
</feature>
<evidence type="ECO:0000313" key="19">
    <source>
        <dbReference type="Proteomes" id="UP000196475"/>
    </source>
</evidence>